<proteinExistence type="predicted"/>
<gene>
    <name evidence="1" type="ORF">CNLFYP112_02062</name>
</gene>
<accession>A0A6N2UMX6</accession>
<reference evidence="1" key="1">
    <citation type="submission" date="2019-11" db="EMBL/GenBank/DDBJ databases">
        <authorList>
            <person name="Feng L."/>
        </authorList>
    </citation>
    <scope>NUCLEOTIDE SEQUENCE</scope>
    <source>
        <strain evidence="1">CnexileLFYP112</strain>
    </source>
</reference>
<dbReference type="AlphaFoldDB" id="A0A6N2UMX6"/>
<dbReference type="InterPro" id="IPR029063">
    <property type="entry name" value="SAM-dependent_MTases_sf"/>
</dbReference>
<dbReference type="SUPFAM" id="SSF53335">
    <property type="entry name" value="S-adenosyl-L-methionine-dependent methyltransferases"/>
    <property type="match status" value="1"/>
</dbReference>
<organism evidence="1">
    <name type="scientific">[Clostridium] nexile</name>
    <dbReference type="NCBI Taxonomy" id="29361"/>
    <lineage>
        <taxon>Bacteria</taxon>
        <taxon>Bacillati</taxon>
        <taxon>Bacillota</taxon>
        <taxon>Clostridia</taxon>
        <taxon>Lachnospirales</taxon>
        <taxon>Lachnospiraceae</taxon>
        <taxon>Tyzzerella</taxon>
    </lineage>
</organism>
<name>A0A6N2UMX6_9FIRM</name>
<dbReference type="EMBL" id="CACRTG010000018">
    <property type="protein sequence ID" value="VYT16486.1"/>
    <property type="molecule type" value="Genomic_DNA"/>
</dbReference>
<evidence type="ECO:0000313" key="1">
    <source>
        <dbReference type="EMBL" id="VYT16486.1"/>
    </source>
</evidence>
<sequence length="549" mass="64147">MKRVNVNITNTQKVSFEEICKPTSVSKTINRMPALEAEFKRVFGYDFTPFVLSDMIAECDKKEIKKLFKKIKTRYTNKYYLNIVLTSATDRANIVSKSTRLSISDWAFIDSVMTDTENDKTDTRGLSNFIFFLAFLIYCKNRNISITKPDMTDFSSPIFHVMGNKKWFKDKFCNMFDQLLTEKDIETTLDLFGGSGVLTGYIQDYCSKNNLNLESRYNDLDKNKLKFFKQLTTFPKELEHKCRKLLETYDYYNNKGDTESILKLKENAESLMSQKGLHGAAAFWYVNTTNKNGNVDKQKRKSLEEFAYASELYKNVIFERSNALYRLDKWYNDEKAFILVDPPYPYTLGYLHLLANEDFALEVHVKLYNKLLNAKATWVYFGRTDAPRSHRNNQNKKKLAFDDVQHLSFFDDAFQNKGLFYMDRKVNKNTERIVSNYPFEGFKPYVEERVSSSIEIEETEKVVLSPVEAEKPKEIVPSPVDAEETEVTVSSPVQIEETETVESTVHTESFHAKEIKTDNHETVIEEDTKKEHKECCVIKFFRKLFRCRE</sequence>
<protein>
    <submittedName>
        <fullName evidence="1">Uncharacterized protein</fullName>
    </submittedName>
</protein>